<dbReference type="Pfam" id="PF03070">
    <property type="entry name" value="TENA_THI-4"/>
    <property type="match status" value="1"/>
</dbReference>
<protein>
    <submittedName>
        <fullName evidence="2">Transcriptional activator tenA</fullName>
    </submittedName>
</protein>
<dbReference type="OrthoDB" id="85443at2157"/>
<dbReference type="InterPro" id="IPR050967">
    <property type="entry name" value="Thiamine_Salvage_TenA"/>
</dbReference>
<dbReference type="InterPro" id="IPR004305">
    <property type="entry name" value="Thiaminase-2/PQQC"/>
</dbReference>
<dbReference type="PaxDb" id="273116-14324297"/>
<organism evidence="2 3">
    <name type="scientific">Thermoplasma volcanium (strain ATCC 51530 / DSM 4299 / JCM 9571 / NBRC 15438 / GSS1)</name>
    <dbReference type="NCBI Taxonomy" id="273116"/>
    <lineage>
        <taxon>Archaea</taxon>
        <taxon>Methanobacteriati</taxon>
        <taxon>Thermoplasmatota</taxon>
        <taxon>Thermoplasmata</taxon>
        <taxon>Thermoplasmatales</taxon>
        <taxon>Thermoplasmataceae</taxon>
        <taxon>Thermoplasma</taxon>
    </lineage>
</organism>
<keyword evidence="3" id="KW-1185">Reference proteome</keyword>
<dbReference type="Gene3D" id="1.20.910.10">
    <property type="entry name" value="Heme oxygenase-like"/>
    <property type="match status" value="1"/>
</dbReference>
<dbReference type="PANTHER" id="PTHR43198">
    <property type="entry name" value="BIFUNCTIONAL TH2 PROTEIN"/>
    <property type="match status" value="1"/>
</dbReference>
<dbReference type="GeneID" id="1441570"/>
<dbReference type="GO" id="GO:0005829">
    <property type="term" value="C:cytosol"/>
    <property type="evidence" value="ECO:0007669"/>
    <property type="project" value="TreeGrafter"/>
</dbReference>
<dbReference type="RefSeq" id="WP_010916340.1">
    <property type="nucleotide sequence ID" value="NC_002689.2"/>
</dbReference>
<dbReference type="Proteomes" id="UP000001017">
    <property type="component" value="Chromosome"/>
</dbReference>
<dbReference type="SUPFAM" id="SSF48613">
    <property type="entry name" value="Heme oxygenase-like"/>
    <property type="match status" value="1"/>
</dbReference>
<dbReference type="PhylomeDB" id="Q97CL8"/>
<reference evidence="2 3" key="1">
    <citation type="journal article" date="1999" name="Proc. Jpn. Acad.">
        <title>Determination of the complete genomic DNA sequence of Thermoplasma volvanium GSS1.</title>
        <authorList>
            <person name="Kawashima T."/>
            <person name="Yamamoto Y."/>
            <person name="Aramaki H."/>
            <person name="Nunoshiba T."/>
            <person name="Kawamoto T."/>
            <person name="Watanabe K."/>
            <person name="Yamazaki M."/>
            <person name="Kanehori K."/>
            <person name="Amano N."/>
            <person name="Ohya Y."/>
            <person name="Makino K."/>
            <person name="Suzuki M."/>
        </authorList>
    </citation>
    <scope>NUCLEOTIDE SEQUENCE [LARGE SCALE GENOMIC DNA]</scope>
    <source>
        <strain evidence="3">ATCC 51530 / DSM 4299 / JCM 9571 / NBRC 15438 / GSS1</strain>
    </source>
</reference>
<feature type="domain" description="Thiaminase-2/PQQC" evidence="1">
    <location>
        <begin position="9"/>
        <end position="200"/>
    </location>
</feature>
<name>Q97CL8_THEVO</name>
<evidence type="ECO:0000313" key="2">
    <source>
        <dbReference type="EMBL" id="BAB59225.1"/>
    </source>
</evidence>
<sequence>MIAEDLKRRAEDLWEKYVKHEFVERMRDDTLPVDSFKFYLVQDSLYVEEMVRSVIRAAASMPFDMAYEILSKIVLNRDKGMEVHGQLERELGITGKGKMTMTTYSYTRHLIYASTLGWPQFLAAWTPCMWGYSFIGKYVVATKNMYFKRWAEFYASDDYMERVSVILKSLDRFNGDASELSDLFKASVKYEIMFWQSALDNEPTI</sequence>
<evidence type="ECO:0000313" key="3">
    <source>
        <dbReference type="Proteomes" id="UP000001017"/>
    </source>
</evidence>
<dbReference type="HOGENOM" id="CLU_077537_3_0_2"/>
<dbReference type="KEGG" id="tvo:TVG0084143"/>
<proteinExistence type="predicted"/>
<reference evidence="2 3" key="2">
    <citation type="journal article" date="2000" name="Proc. Natl. Acad. Sci. U.S.A.">
        <title>Archaeal adaptation to higher temperatures revealed by genomic sequence of Thermoplasma volcanium.</title>
        <authorList>
            <person name="Kawashima T."/>
            <person name="Amano N."/>
            <person name="Koike H."/>
            <person name="Makino S."/>
            <person name="Higuchi S."/>
            <person name="Kawashima-Ohya Y."/>
            <person name="Watanabe K."/>
            <person name="Yamazaki M."/>
            <person name="Kanehori K."/>
            <person name="Kawamoto T."/>
            <person name="Nunoshiba T."/>
            <person name="Yamamoto Y."/>
            <person name="Aramaki H."/>
            <person name="Makino K."/>
            <person name="Suzuki M."/>
        </authorList>
    </citation>
    <scope>NUCLEOTIDE SEQUENCE [LARGE SCALE GENOMIC DNA]</scope>
    <source>
        <strain evidence="3">ATCC 51530 / DSM 4299 / JCM 9571 / NBRC 15438 / GSS1</strain>
    </source>
</reference>
<dbReference type="STRING" id="273116.gene:9380849"/>
<accession>Q97CL8</accession>
<gene>
    <name evidence="2" type="ORF">TVG0084143</name>
</gene>
<dbReference type="EMBL" id="BA000011">
    <property type="protein sequence ID" value="BAB59225.1"/>
    <property type="molecule type" value="Genomic_DNA"/>
</dbReference>
<dbReference type="InterPro" id="IPR016084">
    <property type="entry name" value="Haem_Oase-like_multi-hlx"/>
</dbReference>
<dbReference type="AlphaFoldDB" id="Q97CL8"/>
<evidence type="ECO:0000259" key="1">
    <source>
        <dbReference type="Pfam" id="PF03070"/>
    </source>
</evidence>
<dbReference type="eggNOG" id="arCOG01128">
    <property type="taxonomic scope" value="Archaea"/>
</dbReference>
<dbReference type="PANTHER" id="PTHR43198:SF2">
    <property type="entry name" value="SI:CH1073-67J19.1-RELATED"/>
    <property type="match status" value="1"/>
</dbReference>